<dbReference type="InterPro" id="IPR043141">
    <property type="entry name" value="Ribosomal_uL10-like_sf"/>
</dbReference>
<dbReference type="EMBL" id="LXFE01002252">
    <property type="protein sequence ID" value="OLL23143.1"/>
    <property type="molecule type" value="Genomic_DNA"/>
</dbReference>
<evidence type="ECO:0000259" key="7">
    <source>
        <dbReference type="Pfam" id="PF17777"/>
    </source>
</evidence>
<dbReference type="GO" id="GO:0005654">
    <property type="term" value="C:nucleoplasm"/>
    <property type="evidence" value="ECO:0007669"/>
    <property type="project" value="EnsemblFungi"/>
</dbReference>
<dbReference type="InterPro" id="IPR043164">
    <property type="entry name" value="Ribosomal_uL10-like_insert_sf"/>
</dbReference>
<keyword evidence="6" id="KW-0690">Ribosome biogenesis</keyword>
<evidence type="ECO:0000256" key="6">
    <source>
        <dbReference type="RuleBase" id="RU364039"/>
    </source>
</evidence>
<dbReference type="InterPro" id="IPR051742">
    <property type="entry name" value="Ribosome_Assembly_uL10"/>
</dbReference>
<evidence type="ECO:0000256" key="1">
    <source>
        <dbReference type="ARBA" id="ARBA00004046"/>
    </source>
</evidence>
<evidence type="ECO:0000256" key="3">
    <source>
        <dbReference type="ARBA" id="ARBA00011117"/>
    </source>
</evidence>
<protein>
    <recommendedName>
        <fullName evidence="6">Ribosome assembly factor mrt4</fullName>
    </recommendedName>
</protein>
<accession>A0A1U7LKL9</accession>
<dbReference type="InterPro" id="IPR001790">
    <property type="entry name" value="Ribosomal_uL10"/>
</dbReference>
<dbReference type="Pfam" id="PF00466">
    <property type="entry name" value="Ribosomal_L10"/>
    <property type="match status" value="1"/>
</dbReference>
<dbReference type="PANTHER" id="PTHR45841">
    <property type="entry name" value="MRNA TURNOVER PROTEIN 4 MRTO4"/>
    <property type="match status" value="1"/>
</dbReference>
<organism evidence="8 9">
    <name type="scientific">Neolecta irregularis (strain DAH-3)</name>
    <dbReference type="NCBI Taxonomy" id="1198029"/>
    <lineage>
        <taxon>Eukaryota</taxon>
        <taxon>Fungi</taxon>
        <taxon>Dikarya</taxon>
        <taxon>Ascomycota</taxon>
        <taxon>Taphrinomycotina</taxon>
        <taxon>Neolectales</taxon>
        <taxon>Neolectaceae</taxon>
        <taxon>Neolecta</taxon>
    </lineage>
</organism>
<dbReference type="GO" id="GO:0032040">
    <property type="term" value="C:small-subunit processome"/>
    <property type="evidence" value="ECO:0007669"/>
    <property type="project" value="EnsemblFungi"/>
</dbReference>
<comment type="similarity">
    <text evidence="2 6">Belongs to the universal ribosomal protein uL10 family.</text>
</comment>
<sequence length="197" mass="22242">MQCWVFSVDNMRNNTLKEIRMEWKDSRIFFGRTKVMAKALGTTPQDEVKNNLLVGDVGLLLTSRSPQTVIDWFDSFVRTDFARAGIISPRTIIVGKGPLYLQGGQVLSEEDALVSPQMEPTFRKLGMTTALEKGVVTLLEDFIVCTEGKPLDSNQTQLLKLFGIALAQFKLRLTGYWEKSSQKVTFVEKEQPDIMES</sequence>
<dbReference type="AlphaFoldDB" id="A0A1U7LKL9"/>
<proteinExistence type="inferred from homology"/>
<evidence type="ECO:0000256" key="4">
    <source>
        <dbReference type="ARBA" id="ARBA00022490"/>
    </source>
</evidence>
<dbReference type="GO" id="GO:0000055">
    <property type="term" value="P:ribosomal large subunit export from nucleus"/>
    <property type="evidence" value="ECO:0007669"/>
    <property type="project" value="EnsemblFungi"/>
</dbReference>
<keyword evidence="9" id="KW-1185">Reference proteome</keyword>
<dbReference type="Gene3D" id="3.30.70.1730">
    <property type="match status" value="1"/>
</dbReference>
<dbReference type="GO" id="GO:0000956">
    <property type="term" value="P:nuclear-transcribed mRNA catabolic process"/>
    <property type="evidence" value="ECO:0007669"/>
    <property type="project" value="EnsemblFungi"/>
</dbReference>
<evidence type="ECO:0000256" key="5">
    <source>
        <dbReference type="ARBA" id="ARBA00023242"/>
    </source>
</evidence>
<dbReference type="OMA" id="LEWAENY"/>
<evidence type="ECO:0000256" key="2">
    <source>
        <dbReference type="ARBA" id="ARBA00008889"/>
    </source>
</evidence>
<dbReference type="STRING" id="1198029.A0A1U7LKL9"/>
<dbReference type="GO" id="GO:0006364">
    <property type="term" value="P:rRNA processing"/>
    <property type="evidence" value="ECO:0007669"/>
    <property type="project" value="EnsemblFungi"/>
</dbReference>
<dbReference type="Proteomes" id="UP000186594">
    <property type="component" value="Unassembled WGS sequence"/>
</dbReference>
<gene>
    <name evidence="8" type="ORF">NEOLI_000567</name>
</gene>
<dbReference type="GO" id="GO:0005737">
    <property type="term" value="C:cytoplasm"/>
    <property type="evidence" value="ECO:0007669"/>
    <property type="project" value="UniProtKB-SubCell"/>
</dbReference>
<comment type="subcellular location">
    <subcellularLocation>
        <location evidence="6">Cytoplasm</location>
    </subcellularLocation>
    <subcellularLocation>
        <location evidence="6">Nucleus</location>
        <location evidence="6">Nucleolus</location>
    </subcellularLocation>
</comment>
<comment type="caution">
    <text evidence="8">The sequence shown here is derived from an EMBL/GenBank/DDBJ whole genome shotgun (WGS) entry which is preliminary data.</text>
</comment>
<dbReference type="SUPFAM" id="SSF160369">
    <property type="entry name" value="Ribosomal protein L10-like"/>
    <property type="match status" value="1"/>
</dbReference>
<dbReference type="GO" id="GO:0000027">
    <property type="term" value="P:ribosomal large subunit assembly"/>
    <property type="evidence" value="ECO:0007669"/>
    <property type="project" value="InterPro"/>
</dbReference>
<keyword evidence="5 6" id="KW-0539">Nucleus</keyword>
<dbReference type="CDD" id="cd05796">
    <property type="entry name" value="Ribosomal_P0_like"/>
    <property type="match status" value="1"/>
</dbReference>
<comment type="subunit">
    <text evidence="3 6">Associates with the pre-60S ribosomal particle.</text>
</comment>
<name>A0A1U7LKL9_NEOID</name>
<keyword evidence="4 6" id="KW-0963">Cytoplasm</keyword>
<dbReference type="PANTHER" id="PTHR45841:SF1">
    <property type="entry name" value="MRNA TURNOVER PROTEIN 4 HOMOLOG"/>
    <property type="match status" value="1"/>
</dbReference>
<dbReference type="GO" id="GO:0030687">
    <property type="term" value="C:preribosome, large subunit precursor"/>
    <property type="evidence" value="ECO:0007669"/>
    <property type="project" value="EnsemblFungi"/>
</dbReference>
<dbReference type="InterPro" id="IPR040637">
    <property type="entry name" value="Ribosomal_uL10-like_insert"/>
</dbReference>
<evidence type="ECO:0000313" key="8">
    <source>
        <dbReference type="EMBL" id="OLL23143.1"/>
    </source>
</evidence>
<dbReference type="GO" id="GO:0003723">
    <property type="term" value="F:RNA binding"/>
    <property type="evidence" value="ECO:0007669"/>
    <property type="project" value="TreeGrafter"/>
</dbReference>
<feature type="domain" description="Large ribosomal subunit protein uL10-like insertion" evidence="7">
    <location>
        <begin position="82"/>
        <end position="164"/>
    </location>
</feature>
<evidence type="ECO:0000313" key="9">
    <source>
        <dbReference type="Proteomes" id="UP000186594"/>
    </source>
</evidence>
<dbReference type="FunFam" id="3.90.105.20:FF:000003">
    <property type="entry name" value="Ribosome assembly factor mrt4"/>
    <property type="match status" value="1"/>
</dbReference>
<comment type="function">
    <text evidence="1 6">Component of the ribosome assembly machinery. Nuclear paralog of the ribosomal protein P0, it binds pre-60S subunits at an early stage of assembly in the nucleolus, and is replaced by P0 in cytoplasmic pre-60S subunits and mature 80S ribosomes.</text>
</comment>
<dbReference type="InterPro" id="IPR033867">
    <property type="entry name" value="Mrt4"/>
</dbReference>
<reference evidence="8 9" key="1">
    <citation type="submission" date="2016-04" db="EMBL/GenBank/DDBJ databases">
        <title>Evolutionary innovation and constraint leading to complex multicellularity in the Ascomycota.</title>
        <authorList>
            <person name="Cisse O."/>
            <person name="Nguyen A."/>
            <person name="Hewitt D.A."/>
            <person name="Jedd G."/>
            <person name="Stajich J.E."/>
        </authorList>
    </citation>
    <scope>NUCLEOTIDE SEQUENCE [LARGE SCALE GENOMIC DNA]</scope>
    <source>
        <strain evidence="8 9">DAH-3</strain>
    </source>
</reference>
<dbReference type="Gene3D" id="3.90.105.20">
    <property type="match status" value="1"/>
</dbReference>
<dbReference type="OrthoDB" id="10262308at2759"/>
<dbReference type="Pfam" id="PF17777">
    <property type="entry name" value="RL10P_insert"/>
    <property type="match status" value="1"/>
</dbReference>